<organism evidence="3 4">
    <name type="scientific">Streptomyces paromomycinus</name>
    <name type="common">Streptomyces rimosus subsp. paromomycinus</name>
    <dbReference type="NCBI Taxonomy" id="92743"/>
    <lineage>
        <taxon>Bacteria</taxon>
        <taxon>Bacillati</taxon>
        <taxon>Actinomycetota</taxon>
        <taxon>Actinomycetes</taxon>
        <taxon>Kitasatosporales</taxon>
        <taxon>Streptomycetaceae</taxon>
        <taxon>Streptomyces</taxon>
    </lineage>
</organism>
<feature type="domain" description="Putative T7SS secretion signal" evidence="2">
    <location>
        <begin position="38"/>
        <end position="200"/>
    </location>
</feature>
<dbReference type="Pfam" id="PF21725">
    <property type="entry name" value="T7SS_signal"/>
    <property type="match status" value="1"/>
</dbReference>
<keyword evidence="1" id="KW-0175">Coiled coil</keyword>
<sequence length="405" mass="42075">MSGGGKIPSEAAGFPGIGFDPTPGSLSAVRTLTDQSFEAHRNLSSVWQTLNSITRGGEAWKGVAADAFSAQVKELPKLVDSATKSFYDCGFQLNEWSAKLSSMKSRSADLEARAVTARSRVRDAEGNPNLGLAGQTFDTDEELHNAEQRLNRAVKELDAARNALNTLIEDAKRLKHQHDEAAEKIAEAVRKASEEAPDEPGLLDRIGDAIKSLAEANSLLAHQAWDWVKNHANAIAAVGDVLSTVSAILGAAGVGIAALGLVFPPSEIVLGPLAAGLEVTSSGFAAGALVLHGTARMAGGEDVVSNRTLAQDALGTIPFGGAVRVGGKLGTAIFKSRAADAASNFGLVDSWAGLFGDPSVFENFKPTNRRQAVEMGIPGGGPLLVAMENAWKKGSAKDQATTGGG</sequence>
<evidence type="ECO:0000259" key="2">
    <source>
        <dbReference type="Pfam" id="PF21725"/>
    </source>
</evidence>
<name>A0A401W374_STREY</name>
<protein>
    <submittedName>
        <fullName evidence="3">Membrane protein</fullName>
    </submittedName>
</protein>
<evidence type="ECO:0000313" key="4">
    <source>
        <dbReference type="Proteomes" id="UP000286746"/>
    </source>
</evidence>
<reference evidence="3 4" key="1">
    <citation type="submission" date="2018-11" db="EMBL/GenBank/DDBJ databases">
        <title>Whole genome sequence of Streptomyces paromomycinus NBRC 15454(T).</title>
        <authorList>
            <person name="Komaki H."/>
            <person name="Tamura T."/>
        </authorList>
    </citation>
    <scope>NUCLEOTIDE SEQUENCE [LARGE SCALE GENOMIC DNA]</scope>
    <source>
        <strain evidence="3 4">NBRC 15454</strain>
    </source>
</reference>
<dbReference type="EMBL" id="BHZD01000001">
    <property type="protein sequence ID" value="GCD43751.1"/>
    <property type="molecule type" value="Genomic_DNA"/>
</dbReference>
<feature type="coiled-coil region" evidence="1">
    <location>
        <begin position="143"/>
        <end position="191"/>
    </location>
</feature>
<dbReference type="Proteomes" id="UP000286746">
    <property type="component" value="Unassembled WGS sequence"/>
</dbReference>
<comment type="caution">
    <text evidence="3">The sequence shown here is derived from an EMBL/GenBank/DDBJ whole genome shotgun (WGS) entry which is preliminary data.</text>
</comment>
<gene>
    <name evidence="3" type="ORF">GKJPGBOP_03433</name>
</gene>
<dbReference type="AlphaFoldDB" id="A0A401W374"/>
<dbReference type="RefSeq" id="WP_125054796.1">
    <property type="nucleotide sequence ID" value="NZ_BHZD01000001.1"/>
</dbReference>
<evidence type="ECO:0000256" key="1">
    <source>
        <dbReference type="SAM" id="Coils"/>
    </source>
</evidence>
<evidence type="ECO:0000313" key="3">
    <source>
        <dbReference type="EMBL" id="GCD43751.1"/>
    </source>
</evidence>
<dbReference type="InterPro" id="IPR049082">
    <property type="entry name" value="T7SS_signal"/>
</dbReference>
<accession>A0A401W374</accession>
<dbReference type="Gene3D" id="1.10.287.1490">
    <property type="match status" value="1"/>
</dbReference>
<proteinExistence type="predicted"/>
<keyword evidence="4" id="KW-1185">Reference proteome</keyword>